<sequence>MVGHPFDIFYKDVVAHKSWESDLMRRKLQSHMLQGLESRAFYDYVASHKGGCALEHDGFVTYAEVTDWSHPYLLIEKKH</sequence>
<keyword evidence="2" id="KW-1185">Reference proteome</keyword>
<accession>A0A2M9WH59</accession>
<reference evidence="1 2" key="1">
    <citation type="submission" date="2017-11" db="EMBL/GenBank/DDBJ databases">
        <title>The genome sequence of Pantoea rodasii DSM 26611.</title>
        <authorList>
            <person name="Gao J."/>
            <person name="Mao X."/>
            <person name="Sun J."/>
        </authorList>
    </citation>
    <scope>NUCLEOTIDE SEQUENCE [LARGE SCALE GENOMIC DNA]</scope>
    <source>
        <strain evidence="1 2">DSM 26611</strain>
    </source>
</reference>
<protein>
    <submittedName>
        <fullName evidence="1">Uncharacterized protein</fullName>
    </submittedName>
</protein>
<name>A0A2M9WH59_9GAMM</name>
<proteinExistence type="predicted"/>
<dbReference type="Proteomes" id="UP000232062">
    <property type="component" value="Unassembled WGS sequence"/>
</dbReference>
<organism evidence="1 2">
    <name type="scientific">Pantoea rodasii</name>
    <dbReference type="NCBI Taxonomy" id="1076549"/>
    <lineage>
        <taxon>Bacteria</taxon>
        <taxon>Pseudomonadati</taxon>
        <taxon>Pseudomonadota</taxon>
        <taxon>Gammaproteobacteria</taxon>
        <taxon>Enterobacterales</taxon>
        <taxon>Erwiniaceae</taxon>
        <taxon>Pantoea</taxon>
    </lineage>
</organism>
<gene>
    <name evidence="1" type="ORF">PRCB_08990</name>
</gene>
<comment type="caution">
    <text evidence="1">The sequence shown here is derived from an EMBL/GenBank/DDBJ whole genome shotgun (WGS) entry which is preliminary data.</text>
</comment>
<evidence type="ECO:0000313" key="2">
    <source>
        <dbReference type="Proteomes" id="UP000232062"/>
    </source>
</evidence>
<dbReference type="EMBL" id="PIQI01000011">
    <property type="protein sequence ID" value="PJZ06829.1"/>
    <property type="molecule type" value="Genomic_DNA"/>
</dbReference>
<dbReference type="AlphaFoldDB" id="A0A2M9WH59"/>
<evidence type="ECO:0000313" key="1">
    <source>
        <dbReference type="EMBL" id="PJZ06829.1"/>
    </source>
</evidence>